<evidence type="ECO:0000256" key="6">
    <source>
        <dbReference type="RuleBase" id="RU363076"/>
    </source>
</evidence>
<dbReference type="CDD" id="cd06662">
    <property type="entry name" value="SURF1"/>
    <property type="match status" value="1"/>
</dbReference>
<reference evidence="9" key="1">
    <citation type="journal article" date="2019" name="Int. J. Syst. Evol. Microbiol.">
        <title>The Global Catalogue of Microorganisms (GCM) 10K type strain sequencing project: providing services to taxonomists for standard genome sequencing and annotation.</title>
        <authorList>
            <consortium name="The Broad Institute Genomics Platform"/>
            <consortium name="The Broad Institute Genome Sequencing Center for Infectious Disease"/>
            <person name="Wu L."/>
            <person name="Ma J."/>
        </authorList>
    </citation>
    <scope>NUCLEOTIDE SEQUENCE [LARGE SCALE GENOMIC DNA]</scope>
    <source>
        <strain evidence="9">XZYJ18</strain>
    </source>
</reference>
<gene>
    <name evidence="8" type="ORF">ACFO4E_24975</name>
</gene>
<evidence type="ECO:0000256" key="2">
    <source>
        <dbReference type="ARBA" id="ARBA00007165"/>
    </source>
</evidence>
<feature type="region of interest" description="Disordered" evidence="7">
    <location>
        <begin position="247"/>
        <end position="286"/>
    </location>
</feature>
<evidence type="ECO:0000313" key="9">
    <source>
        <dbReference type="Proteomes" id="UP001595923"/>
    </source>
</evidence>
<keyword evidence="4 6" id="KW-1133">Transmembrane helix</keyword>
<comment type="caution">
    <text evidence="6">Lacks conserved residue(s) required for the propagation of feature annotation.</text>
</comment>
<evidence type="ECO:0000313" key="8">
    <source>
        <dbReference type="EMBL" id="MFC4565123.1"/>
    </source>
</evidence>
<dbReference type="EMBL" id="JBHSFQ010000032">
    <property type="protein sequence ID" value="MFC4565123.1"/>
    <property type="molecule type" value="Genomic_DNA"/>
</dbReference>
<keyword evidence="5 6" id="KW-0472">Membrane</keyword>
<sequence>MFRVLLSSRMLAFHALVLLIVPSFTWLGFWQLGRWEDKSAAADLQTANINSDPVPIGELSAVGSDVERADRWRPVTVTGRYDTEHELLVRNRDGSQGVGLYVLTPLVGADGTAALVNRGWVPQPATATSAPEVPAAPDGEVTVTGRIQFSETPANTGIRERGGLPDGQIMIIDVAEISGGLPYPVYGGFVELTDQEPASDPAPEEVAAPETNLGMNLSYAVQWWVFTVIAVCGWIVLMRREVADAAAAGGGSGNGAAPPGGPAQGGPPDSGGTTPAGSGPRPEARV</sequence>
<accession>A0ABV9E677</accession>
<dbReference type="PANTHER" id="PTHR23427">
    <property type="entry name" value="SURFEIT LOCUS PROTEIN"/>
    <property type="match status" value="1"/>
</dbReference>
<evidence type="ECO:0000256" key="1">
    <source>
        <dbReference type="ARBA" id="ARBA00004370"/>
    </source>
</evidence>
<dbReference type="RefSeq" id="WP_378578810.1">
    <property type="nucleotide sequence ID" value="NZ_JBHSFQ010000032.1"/>
</dbReference>
<feature type="transmembrane region" description="Helical" evidence="6">
    <location>
        <begin position="219"/>
        <end position="237"/>
    </location>
</feature>
<keyword evidence="6" id="KW-1003">Cell membrane</keyword>
<dbReference type="Proteomes" id="UP001595923">
    <property type="component" value="Unassembled WGS sequence"/>
</dbReference>
<evidence type="ECO:0000256" key="4">
    <source>
        <dbReference type="ARBA" id="ARBA00022989"/>
    </source>
</evidence>
<evidence type="ECO:0000256" key="3">
    <source>
        <dbReference type="ARBA" id="ARBA00022692"/>
    </source>
</evidence>
<organism evidence="8 9">
    <name type="scientific">Nocardiopsis mangrovi</name>
    <dbReference type="NCBI Taxonomy" id="1179818"/>
    <lineage>
        <taxon>Bacteria</taxon>
        <taxon>Bacillati</taxon>
        <taxon>Actinomycetota</taxon>
        <taxon>Actinomycetes</taxon>
        <taxon>Streptosporangiales</taxon>
        <taxon>Nocardiopsidaceae</taxon>
        <taxon>Nocardiopsis</taxon>
    </lineage>
</organism>
<keyword evidence="3 6" id="KW-0812">Transmembrane</keyword>
<dbReference type="PROSITE" id="PS50895">
    <property type="entry name" value="SURF1"/>
    <property type="match status" value="1"/>
</dbReference>
<name>A0ABV9E677_9ACTN</name>
<comment type="subcellular location">
    <subcellularLocation>
        <location evidence="6">Cell membrane</location>
        <topology evidence="6">Multi-pass membrane protein</topology>
    </subcellularLocation>
    <subcellularLocation>
        <location evidence="1">Membrane</location>
    </subcellularLocation>
</comment>
<comment type="similarity">
    <text evidence="2 6">Belongs to the SURF1 family.</text>
</comment>
<evidence type="ECO:0000256" key="5">
    <source>
        <dbReference type="ARBA" id="ARBA00023136"/>
    </source>
</evidence>
<dbReference type="Pfam" id="PF02104">
    <property type="entry name" value="SURF1"/>
    <property type="match status" value="1"/>
</dbReference>
<dbReference type="PANTHER" id="PTHR23427:SF2">
    <property type="entry name" value="SURFEIT LOCUS PROTEIN 1"/>
    <property type="match status" value="1"/>
</dbReference>
<keyword evidence="9" id="KW-1185">Reference proteome</keyword>
<protein>
    <recommendedName>
        <fullName evidence="6">SURF1-like protein</fullName>
    </recommendedName>
</protein>
<dbReference type="InterPro" id="IPR045214">
    <property type="entry name" value="Surf1/Surf4"/>
</dbReference>
<proteinExistence type="inferred from homology"/>
<comment type="caution">
    <text evidence="8">The sequence shown here is derived from an EMBL/GenBank/DDBJ whole genome shotgun (WGS) entry which is preliminary data.</text>
</comment>
<dbReference type="InterPro" id="IPR002994">
    <property type="entry name" value="Surf1/Shy1"/>
</dbReference>
<evidence type="ECO:0000256" key="7">
    <source>
        <dbReference type="SAM" id="MobiDB-lite"/>
    </source>
</evidence>